<proteinExistence type="predicted"/>
<dbReference type="EMBL" id="CP122537">
    <property type="protein sequence ID" value="WGH77641.1"/>
    <property type="molecule type" value="Genomic_DNA"/>
</dbReference>
<dbReference type="PANTHER" id="PTHR34408">
    <property type="entry name" value="FAMILY PROTEIN, PUTATIVE-RELATED"/>
    <property type="match status" value="1"/>
</dbReference>
<sequence length="216" mass="22583">MRPTILALLACALAAPAAAEPIRNDSGAAVEMRAGPGPAFPRIGRVAPGEVLDLGRCDLQGRWCLVSTDLRYGWVDTDIMTARLAVPPDPVPDVTVTPLPDRPAAPRVEPIAPRVEPIAPRLPDLGGRIGLPPIAGARPPLLLSTTAPMRNVTPGVVNLRAGPGTDYDVVGRLDPGAAVLIEVCIPSEQWCRVAASGGGTGWVKTTLIGLERLSLR</sequence>
<dbReference type="SMART" id="SM00287">
    <property type="entry name" value="SH3b"/>
    <property type="match status" value="2"/>
</dbReference>
<accession>A0ABY8L963</accession>
<dbReference type="Proteomes" id="UP001243420">
    <property type="component" value="Chromosome"/>
</dbReference>
<evidence type="ECO:0000256" key="1">
    <source>
        <dbReference type="SAM" id="SignalP"/>
    </source>
</evidence>
<keyword evidence="4" id="KW-1185">Reference proteome</keyword>
<gene>
    <name evidence="3" type="ORF">P8627_11390</name>
</gene>
<reference evidence="3 4" key="1">
    <citation type="submission" date="2023-04" db="EMBL/GenBank/DDBJ databases">
        <title>Jannaschia ovalis sp. nov., a marine bacterium isolated from sea tidal flat.</title>
        <authorList>
            <person name="Kwon D.Y."/>
            <person name="Kim J.-J."/>
        </authorList>
    </citation>
    <scope>NUCLEOTIDE SEQUENCE [LARGE SCALE GENOMIC DNA]</scope>
    <source>
        <strain evidence="3 4">GRR-S6-38</strain>
    </source>
</reference>
<dbReference type="InterPro" id="IPR052354">
    <property type="entry name" value="Cell_Wall_Dynamics_Protein"/>
</dbReference>
<protein>
    <submittedName>
        <fullName evidence="3">SH3 domain-containing protein</fullName>
    </submittedName>
</protein>
<keyword evidence="1" id="KW-0732">Signal</keyword>
<dbReference type="PANTHER" id="PTHR34408:SF1">
    <property type="entry name" value="GLYCOSYL HYDROLASE FAMILY 19 DOMAIN-CONTAINING PROTEIN HI_1415"/>
    <property type="match status" value="1"/>
</dbReference>
<feature type="domain" description="SH3b" evidence="2">
    <location>
        <begin position="147"/>
        <end position="211"/>
    </location>
</feature>
<name>A0ABY8L963_9RHOB</name>
<dbReference type="Pfam" id="PF08239">
    <property type="entry name" value="SH3_3"/>
    <property type="match status" value="1"/>
</dbReference>
<feature type="signal peptide" evidence="1">
    <location>
        <begin position="1"/>
        <end position="19"/>
    </location>
</feature>
<organism evidence="3 4">
    <name type="scientific">Jannaschia ovalis</name>
    <dbReference type="NCBI Taxonomy" id="3038773"/>
    <lineage>
        <taxon>Bacteria</taxon>
        <taxon>Pseudomonadati</taxon>
        <taxon>Pseudomonadota</taxon>
        <taxon>Alphaproteobacteria</taxon>
        <taxon>Rhodobacterales</taxon>
        <taxon>Roseobacteraceae</taxon>
        <taxon>Jannaschia</taxon>
    </lineage>
</organism>
<feature type="chain" id="PRO_5045780205" evidence="1">
    <location>
        <begin position="20"/>
        <end position="216"/>
    </location>
</feature>
<evidence type="ECO:0000259" key="2">
    <source>
        <dbReference type="SMART" id="SM00287"/>
    </source>
</evidence>
<dbReference type="InterPro" id="IPR003646">
    <property type="entry name" value="SH3-like_bac-type"/>
</dbReference>
<dbReference type="Gene3D" id="2.30.30.40">
    <property type="entry name" value="SH3 Domains"/>
    <property type="match status" value="2"/>
</dbReference>
<evidence type="ECO:0000313" key="4">
    <source>
        <dbReference type="Proteomes" id="UP001243420"/>
    </source>
</evidence>
<feature type="domain" description="SH3b" evidence="2">
    <location>
        <begin position="20"/>
        <end position="83"/>
    </location>
</feature>
<evidence type="ECO:0000313" key="3">
    <source>
        <dbReference type="EMBL" id="WGH77641.1"/>
    </source>
</evidence>
<dbReference type="RefSeq" id="WP_279964225.1">
    <property type="nucleotide sequence ID" value="NZ_CP122537.1"/>
</dbReference>